<evidence type="ECO:0000256" key="4">
    <source>
        <dbReference type="ARBA" id="ARBA00022490"/>
    </source>
</evidence>
<evidence type="ECO:0000256" key="7">
    <source>
        <dbReference type="ARBA" id="ARBA00023242"/>
    </source>
</evidence>
<evidence type="ECO:0000256" key="2">
    <source>
        <dbReference type="ARBA" id="ARBA00004186"/>
    </source>
</evidence>
<dbReference type="Pfam" id="PF03941">
    <property type="entry name" value="INCENP_ARK-bind"/>
    <property type="match status" value="1"/>
</dbReference>
<evidence type="ECO:0000313" key="11">
    <source>
        <dbReference type="WBParaSite" id="sdigi.contig443.g8357.t1"/>
    </source>
</evidence>
<evidence type="ECO:0000256" key="6">
    <source>
        <dbReference type="ARBA" id="ARBA00023212"/>
    </source>
</evidence>
<dbReference type="PANTHER" id="PTHR13142">
    <property type="entry name" value="INNER CENTROMERE PROTEIN"/>
    <property type="match status" value="1"/>
</dbReference>
<dbReference type="GO" id="GO:0030496">
    <property type="term" value="C:midbody"/>
    <property type="evidence" value="ECO:0007669"/>
    <property type="project" value="TreeGrafter"/>
</dbReference>
<evidence type="ECO:0000256" key="3">
    <source>
        <dbReference type="ARBA" id="ARBA00010042"/>
    </source>
</evidence>
<evidence type="ECO:0000313" key="10">
    <source>
        <dbReference type="Proteomes" id="UP000887581"/>
    </source>
</evidence>
<feature type="region of interest" description="Disordered" evidence="8">
    <location>
        <begin position="666"/>
        <end position="686"/>
    </location>
</feature>
<evidence type="ECO:0000259" key="9">
    <source>
        <dbReference type="Pfam" id="PF03941"/>
    </source>
</evidence>
<feature type="compositionally biased region" description="Basic residues" evidence="8">
    <location>
        <begin position="670"/>
        <end position="680"/>
    </location>
</feature>
<protein>
    <submittedName>
        <fullName evidence="11">Inner centromere protein ARK-binding domain-containing protein</fullName>
    </submittedName>
</protein>
<keyword evidence="5" id="KW-0159">Chromosome partition</keyword>
<keyword evidence="10" id="KW-1185">Reference proteome</keyword>
<dbReference type="AlphaFoldDB" id="A0A915PU88"/>
<sequence>MYNLRSKKIDINCEIVNKIDAVQENARIPSNLWKIFEKITEEVINRIITPDLNQRIINYQQWIIDEQKKVEEILIDRRVHFGLNLSQYQEMTLSASSFDDFSNLDSLSTWIAKGVRNYCAGRTANAISKKKQMLEAVAEKTRRFREDRLCQVKQRKKQLEKEDEQRRKQSMNKIKLQAVNAATNRERKLRELSGTSKRTRTANDHTSTPIAKRLRSKKMVPYNSSLCDNSGVRMGTVSLSDDNSEVKMKRLSLSGANSEVKMETMLLSDHNGETVHNSYQKTLSQEIQQNLHTEAFHNEMANEPALISSKIRMKSNIITESHLKLATSQVSNMEVTSLSESDSNCAEAKPKTSLDAITAIAMLAEPSVKNVEISLQSNNDANTVNADNENSLSASLATVSTASVLERTRPCNVGFKANKRSTYVINGDVAAESDRMMCGGKMKRSTYTMPKRMKHLKYESTMIGDDFRVLPMDMKSSTHKSKLTVAQTDTDMMKVSVNVAKRGKVTSTRFPGRVTLEKLEGQEYIERSMQKSNEIPLNSVNEENGATILPLANIQEMIDEDQTDYGINDLSSNDRTDPSENPRKKVPYWAEDSEVQKFLVKQQKWSPADVDALFGKIHPPDMQKIFNGKIRVATRSSSAMWESPIWNPRVGYSAYHLQLQQNHNQEYRSSRRFQREKKHSSYVTYF</sequence>
<dbReference type="InterPro" id="IPR005635">
    <property type="entry name" value="Inner_centromere_prot_ARK-bd"/>
</dbReference>
<evidence type="ECO:0000256" key="8">
    <source>
        <dbReference type="SAM" id="MobiDB-lite"/>
    </source>
</evidence>
<keyword evidence="4" id="KW-0963">Cytoplasm</keyword>
<organism evidence="10 11">
    <name type="scientific">Setaria digitata</name>
    <dbReference type="NCBI Taxonomy" id="48799"/>
    <lineage>
        <taxon>Eukaryota</taxon>
        <taxon>Metazoa</taxon>
        <taxon>Ecdysozoa</taxon>
        <taxon>Nematoda</taxon>
        <taxon>Chromadorea</taxon>
        <taxon>Rhabditida</taxon>
        <taxon>Spirurina</taxon>
        <taxon>Spiruromorpha</taxon>
        <taxon>Filarioidea</taxon>
        <taxon>Setariidae</taxon>
        <taxon>Setaria</taxon>
    </lineage>
</organism>
<evidence type="ECO:0000256" key="5">
    <source>
        <dbReference type="ARBA" id="ARBA00022829"/>
    </source>
</evidence>
<dbReference type="GO" id="GO:0032133">
    <property type="term" value="C:chromosome passenger complex"/>
    <property type="evidence" value="ECO:0007669"/>
    <property type="project" value="TreeGrafter"/>
</dbReference>
<dbReference type="WBParaSite" id="sdigi.contig443.g8357.t1">
    <property type="protein sequence ID" value="sdigi.contig443.g8357.t1"/>
    <property type="gene ID" value="sdigi.contig443.g8357"/>
</dbReference>
<name>A0A915PU88_9BILA</name>
<dbReference type="GO" id="GO:0000776">
    <property type="term" value="C:kinetochore"/>
    <property type="evidence" value="ECO:0007669"/>
    <property type="project" value="TreeGrafter"/>
</dbReference>
<dbReference type="GO" id="GO:0051257">
    <property type="term" value="P:meiotic spindle midzone assembly"/>
    <property type="evidence" value="ECO:0007669"/>
    <property type="project" value="TreeGrafter"/>
</dbReference>
<dbReference type="GO" id="GO:1990385">
    <property type="term" value="C:meiotic spindle midzone"/>
    <property type="evidence" value="ECO:0007669"/>
    <property type="project" value="TreeGrafter"/>
</dbReference>
<feature type="compositionally biased region" description="Basic and acidic residues" evidence="8">
    <location>
        <begin position="572"/>
        <end position="583"/>
    </location>
</feature>
<dbReference type="GO" id="GO:0005634">
    <property type="term" value="C:nucleus"/>
    <property type="evidence" value="ECO:0007669"/>
    <property type="project" value="UniProtKB-SubCell"/>
</dbReference>
<reference evidence="11" key="1">
    <citation type="submission" date="2022-11" db="UniProtKB">
        <authorList>
            <consortium name="WormBaseParasite"/>
        </authorList>
    </citation>
    <scope>IDENTIFICATION</scope>
</reference>
<feature type="domain" description="Inner centromere protein ARK-binding" evidence="9">
    <location>
        <begin position="569"/>
        <end position="626"/>
    </location>
</feature>
<feature type="region of interest" description="Disordered" evidence="8">
    <location>
        <begin position="564"/>
        <end position="583"/>
    </location>
</feature>
<evidence type="ECO:0000256" key="1">
    <source>
        <dbReference type="ARBA" id="ARBA00004123"/>
    </source>
</evidence>
<keyword evidence="7" id="KW-0539">Nucleus</keyword>
<dbReference type="Proteomes" id="UP000887581">
    <property type="component" value="Unplaced"/>
</dbReference>
<comment type="subcellular location">
    <subcellularLocation>
        <location evidence="2">Cytoplasm</location>
        <location evidence="2">Cytoskeleton</location>
        <location evidence="2">Spindle</location>
    </subcellularLocation>
    <subcellularLocation>
        <location evidence="1">Nucleus</location>
    </subcellularLocation>
</comment>
<dbReference type="Gene3D" id="6.10.250.2990">
    <property type="match status" value="1"/>
</dbReference>
<keyword evidence="6" id="KW-0206">Cytoskeleton</keyword>
<dbReference type="PANTHER" id="PTHR13142:SF1">
    <property type="entry name" value="INNER CENTROMERE PROTEIN"/>
    <property type="match status" value="1"/>
</dbReference>
<dbReference type="GO" id="GO:0000281">
    <property type="term" value="P:mitotic cytokinesis"/>
    <property type="evidence" value="ECO:0007669"/>
    <property type="project" value="TreeGrafter"/>
</dbReference>
<proteinExistence type="inferred from homology"/>
<accession>A0A915PU88</accession>
<comment type="similarity">
    <text evidence="3">Belongs to the INCENP family.</text>
</comment>
<dbReference type="GO" id="GO:0051310">
    <property type="term" value="P:metaphase chromosome alignment"/>
    <property type="evidence" value="ECO:0007669"/>
    <property type="project" value="TreeGrafter"/>
</dbReference>